<evidence type="ECO:0000256" key="9">
    <source>
        <dbReference type="RuleBase" id="RU003660"/>
    </source>
</evidence>
<dbReference type="GO" id="GO:0005737">
    <property type="term" value="C:cytoplasm"/>
    <property type="evidence" value="ECO:0007669"/>
    <property type="project" value="UniProtKB-ARBA"/>
</dbReference>
<dbReference type="Gene3D" id="3.30.1370.30">
    <property type="match status" value="1"/>
</dbReference>
<dbReference type="PANTHER" id="PTHR11758">
    <property type="entry name" value="40S RIBOSOMAL PROTEIN S15A"/>
    <property type="match status" value="1"/>
</dbReference>
<dbReference type="GO" id="GO:1990904">
    <property type="term" value="C:ribonucleoprotein complex"/>
    <property type="evidence" value="ECO:0007669"/>
    <property type="project" value="UniProtKB-KW"/>
</dbReference>
<evidence type="ECO:0000256" key="6">
    <source>
        <dbReference type="ARBA" id="ARBA00035258"/>
    </source>
</evidence>
<dbReference type="PROSITE" id="PS00053">
    <property type="entry name" value="RIBOSOMAL_S8"/>
    <property type="match status" value="1"/>
</dbReference>
<dbReference type="GO" id="GO:0005840">
    <property type="term" value="C:ribosome"/>
    <property type="evidence" value="ECO:0007669"/>
    <property type="project" value="UniProtKB-KW"/>
</dbReference>
<evidence type="ECO:0000256" key="3">
    <source>
        <dbReference type="ARBA" id="ARBA00022884"/>
    </source>
</evidence>
<evidence type="ECO:0000313" key="10">
    <source>
        <dbReference type="EMBL" id="ODA30417.1"/>
    </source>
</evidence>
<dbReference type="NCBIfam" id="NF001109">
    <property type="entry name" value="PRK00136.1"/>
    <property type="match status" value="1"/>
</dbReference>
<evidence type="ECO:0000256" key="5">
    <source>
        <dbReference type="ARBA" id="ARBA00023274"/>
    </source>
</evidence>
<keyword evidence="4 8" id="KW-0689">Ribosomal protein</keyword>
<gene>
    <name evidence="8" type="primary">rpsH</name>
    <name evidence="10" type="ORF">A6X21_00660</name>
</gene>
<evidence type="ECO:0000256" key="4">
    <source>
        <dbReference type="ARBA" id="ARBA00022980"/>
    </source>
</evidence>
<keyword evidence="2 8" id="KW-0699">rRNA-binding</keyword>
<dbReference type="FunFam" id="3.30.1490.10:FF:000001">
    <property type="entry name" value="30S ribosomal protein S8"/>
    <property type="match status" value="1"/>
</dbReference>
<evidence type="ECO:0000256" key="7">
    <source>
        <dbReference type="ARBA" id="ARBA00046740"/>
    </source>
</evidence>
<dbReference type="OrthoDB" id="9802617at2"/>
<dbReference type="Proteomes" id="UP000094828">
    <property type="component" value="Unassembled WGS sequence"/>
</dbReference>
<dbReference type="RefSeq" id="WP_013108771.1">
    <property type="nucleotide sequence ID" value="NZ_LYDR01000110.1"/>
</dbReference>
<keyword evidence="11" id="KW-1185">Reference proteome</keyword>
<keyword evidence="3 8" id="KW-0694">RNA-binding</keyword>
<dbReference type="AlphaFoldDB" id="A0A1C3EAY2"/>
<dbReference type="HAMAP" id="MF_01302_B">
    <property type="entry name" value="Ribosomal_uS8_B"/>
    <property type="match status" value="1"/>
</dbReference>
<evidence type="ECO:0000256" key="2">
    <source>
        <dbReference type="ARBA" id="ARBA00022730"/>
    </source>
</evidence>
<dbReference type="GO" id="GO:0003735">
    <property type="term" value="F:structural constituent of ribosome"/>
    <property type="evidence" value="ECO:0007669"/>
    <property type="project" value="InterPro"/>
</dbReference>
<dbReference type="SUPFAM" id="SSF56047">
    <property type="entry name" value="Ribosomal protein S8"/>
    <property type="match status" value="1"/>
</dbReference>
<proteinExistence type="inferred from homology"/>
<comment type="subunit">
    <text evidence="7 8">Part of the 30S ribosomal subunit. Contacts proteins S5 and S12.</text>
</comment>
<dbReference type="GO" id="GO:0006412">
    <property type="term" value="P:translation"/>
    <property type="evidence" value="ECO:0007669"/>
    <property type="project" value="UniProtKB-UniRule"/>
</dbReference>
<dbReference type="InterPro" id="IPR000630">
    <property type="entry name" value="Ribosomal_uS8"/>
</dbReference>
<dbReference type="FunFam" id="3.30.1370.30:FF:000002">
    <property type="entry name" value="30S ribosomal protein S8"/>
    <property type="match status" value="1"/>
</dbReference>
<comment type="function">
    <text evidence="8">One of the primary rRNA binding proteins, it binds directly to 16S rRNA central domain where it helps coordinate assembly of the platform of the 30S subunit.</text>
</comment>
<dbReference type="GO" id="GO:0019843">
    <property type="term" value="F:rRNA binding"/>
    <property type="evidence" value="ECO:0007669"/>
    <property type="project" value="UniProtKB-UniRule"/>
</dbReference>
<comment type="similarity">
    <text evidence="1 8 9">Belongs to the universal ribosomal protein uS8 family.</text>
</comment>
<protein>
    <recommendedName>
        <fullName evidence="6 8">Small ribosomal subunit protein uS8</fullName>
    </recommendedName>
</protein>
<name>A0A1C3EAY2_9PLAN</name>
<dbReference type="InterPro" id="IPR035987">
    <property type="entry name" value="Ribosomal_uS8_sf"/>
</dbReference>
<dbReference type="STRING" id="1841610.A6X21_00660"/>
<evidence type="ECO:0000256" key="8">
    <source>
        <dbReference type="HAMAP-Rule" id="MF_01302"/>
    </source>
</evidence>
<evidence type="ECO:0000256" key="1">
    <source>
        <dbReference type="ARBA" id="ARBA00006471"/>
    </source>
</evidence>
<dbReference type="Gene3D" id="3.30.1490.10">
    <property type="match status" value="1"/>
</dbReference>
<dbReference type="Pfam" id="PF00410">
    <property type="entry name" value="Ribosomal_S8"/>
    <property type="match status" value="1"/>
</dbReference>
<accession>A0A1C3EAY2</accession>
<comment type="caution">
    <text evidence="10">The sequence shown here is derived from an EMBL/GenBank/DDBJ whole genome shotgun (WGS) entry which is preliminary data.</text>
</comment>
<evidence type="ECO:0000313" key="11">
    <source>
        <dbReference type="Proteomes" id="UP000094828"/>
    </source>
</evidence>
<organism evidence="10 11">
    <name type="scientific">Planctopirus hydrillae</name>
    <dbReference type="NCBI Taxonomy" id="1841610"/>
    <lineage>
        <taxon>Bacteria</taxon>
        <taxon>Pseudomonadati</taxon>
        <taxon>Planctomycetota</taxon>
        <taxon>Planctomycetia</taxon>
        <taxon>Planctomycetales</taxon>
        <taxon>Planctomycetaceae</taxon>
        <taxon>Planctopirus</taxon>
    </lineage>
</organism>
<dbReference type="InterPro" id="IPR047863">
    <property type="entry name" value="Ribosomal_uS8_CS"/>
</dbReference>
<reference evidence="10 11" key="1">
    <citation type="submission" date="2016-05" db="EMBL/GenBank/DDBJ databases">
        <title>Genomic and physiological characterization of Planctopirus sp. isolated from fresh water lake.</title>
        <authorList>
            <person name="Subhash Y."/>
            <person name="Ramana C."/>
        </authorList>
    </citation>
    <scope>NUCLEOTIDE SEQUENCE [LARGE SCALE GENOMIC DNA]</scope>
    <source>
        <strain evidence="10 11">JC280</strain>
    </source>
</reference>
<sequence length="131" mass="14486">MMTDPVADMLTRIRNAVACERPFVDIPYSREKAAIAAVLQREGYVWESEVIEGQPRSTLRISLKYGPSGERVVQQIKRISKPGCRVYAGVDDLPNVLQGLGIAIVSTSKGVLSNREARKQRLGGEVICTVW</sequence>
<keyword evidence="5 8" id="KW-0687">Ribonucleoprotein</keyword>
<dbReference type="EMBL" id="LYDR01000110">
    <property type="protein sequence ID" value="ODA30417.1"/>
    <property type="molecule type" value="Genomic_DNA"/>
</dbReference>